<dbReference type="PANTHER" id="PTHR33987">
    <property type="entry name" value="CALCINEURIN-LIKE METALLO-PHOSPHOESTERASE SUPERFAMILY PROTEIN"/>
    <property type="match status" value="1"/>
</dbReference>
<name>A0A6B2H8A5_9BACT</name>
<dbReference type="EMBL" id="JAAEAA010000016">
    <property type="protein sequence ID" value="NDK56797.1"/>
    <property type="molecule type" value="Genomic_DNA"/>
</dbReference>
<protein>
    <submittedName>
        <fullName evidence="2">Alkaline phosphatase family protein</fullName>
    </submittedName>
</protein>
<gene>
    <name evidence="2" type="ORF">GWO68_12790</name>
</gene>
<evidence type="ECO:0000313" key="3">
    <source>
        <dbReference type="Proteomes" id="UP000478546"/>
    </source>
</evidence>
<dbReference type="AlphaFoldDB" id="A0A6B2H8A5"/>
<dbReference type="InterPro" id="IPR018946">
    <property type="entry name" value="PhoD-like_MPP"/>
</dbReference>
<dbReference type="InterPro" id="IPR038607">
    <property type="entry name" value="PhoD-like_sf"/>
</dbReference>
<evidence type="ECO:0000313" key="2">
    <source>
        <dbReference type="EMBL" id="NDK56797.1"/>
    </source>
</evidence>
<dbReference type="Gene3D" id="3.60.21.70">
    <property type="entry name" value="PhoD-like phosphatase"/>
    <property type="match status" value="1"/>
</dbReference>
<proteinExistence type="predicted"/>
<dbReference type="Pfam" id="PF09423">
    <property type="entry name" value="PhoD"/>
    <property type="match status" value="1"/>
</dbReference>
<sequence length="353" mass="40483">MPKFTPYLYFSLRPMQRITHLLRLLPILFIVVTACKEPLEATIEPTVDTIAFGSCNRQDLPQVIWPAISQNNPDVWVWLGDNIYGDSEDMNVMKQKYDMVLNEPGYKQLQASTKIIGTWDDHDYGQNDGGKGFKMREQSRQLFWDFIGEPANSPRRSQQGVYSSHTYGPAGKQVKVILLDSRYNRDSLARINKVYQTNYTGDMLGEEQWKWLENELRNSKAQVNIIGNGIQVLPEEQVYEKWANFPASRKRLLNLIADSKAKGVILISGDRHIAEISKTTLPGMSYPLYEVTSSGMTHVYSGTAIEPNKYRVGNLINKLNFGMFRFNWGDKVQVEMLVKGKDNEMYLSEKVVY</sequence>
<accession>A0A6B2H8A5</accession>
<dbReference type="CDD" id="cd07389">
    <property type="entry name" value="MPP_PhoD"/>
    <property type="match status" value="1"/>
</dbReference>
<dbReference type="PROSITE" id="PS51257">
    <property type="entry name" value="PROKAR_LIPOPROTEIN"/>
    <property type="match status" value="1"/>
</dbReference>
<keyword evidence="3" id="KW-1185">Reference proteome</keyword>
<dbReference type="PANTHER" id="PTHR33987:SF1">
    <property type="entry name" value="CALCINEURIN-LIKE METALLO-PHOSPHOESTERASE SUPERFAMILY PROTEIN"/>
    <property type="match status" value="1"/>
</dbReference>
<evidence type="ECO:0000259" key="1">
    <source>
        <dbReference type="Pfam" id="PF09423"/>
    </source>
</evidence>
<organism evidence="2 3">
    <name type="scientific">Pontibacter fetidus</name>
    <dbReference type="NCBI Taxonomy" id="2700082"/>
    <lineage>
        <taxon>Bacteria</taxon>
        <taxon>Pseudomonadati</taxon>
        <taxon>Bacteroidota</taxon>
        <taxon>Cytophagia</taxon>
        <taxon>Cytophagales</taxon>
        <taxon>Hymenobacteraceae</taxon>
        <taxon>Pontibacter</taxon>
    </lineage>
</organism>
<reference evidence="2 3" key="1">
    <citation type="submission" date="2020-01" db="EMBL/GenBank/DDBJ databases">
        <authorList>
            <person name="Kim M.K."/>
        </authorList>
    </citation>
    <scope>NUCLEOTIDE SEQUENCE [LARGE SCALE GENOMIC DNA]</scope>
    <source>
        <strain evidence="2 3">BT213</strain>
    </source>
</reference>
<dbReference type="SUPFAM" id="SSF56300">
    <property type="entry name" value="Metallo-dependent phosphatases"/>
    <property type="match status" value="1"/>
</dbReference>
<feature type="domain" description="PhoD-like phosphatase metallophosphatase" evidence="1">
    <location>
        <begin position="64"/>
        <end position="279"/>
    </location>
</feature>
<dbReference type="Proteomes" id="UP000478546">
    <property type="component" value="Unassembled WGS sequence"/>
</dbReference>
<comment type="caution">
    <text evidence="2">The sequence shown here is derived from an EMBL/GenBank/DDBJ whole genome shotgun (WGS) entry which is preliminary data.</text>
</comment>
<dbReference type="InterPro" id="IPR029052">
    <property type="entry name" value="Metallo-depent_PP-like"/>
</dbReference>